<comment type="similarity">
    <text evidence="1 4">Belongs to the tRNA nucleotidyltransferase/poly(A) polymerase family.</text>
</comment>
<dbReference type="GO" id="GO:0000166">
    <property type="term" value="F:nucleotide binding"/>
    <property type="evidence" value="ECO:0007669"/>
    <property type="project" value="UniProtKB-KW"/>
</dbReference>
<dbReference type="CDD" id="cd05398">
    <property type="entry name" value="NT_ClassII-CCAase"/>
    <property type="match status" value="1"/>
</dbReference>
<feature type="domain" description="tRNA nucleotidyltransferase/poly(A) polymerase RNA and SrmB- binding" evidence="6">
    <location>
        <begin position="249"/>
        <end position="311"/>
    </location>
</feature>
<dbReference type="GO" id="GO:0003723">
    <property type="term" value="F:RNA binding"/>
    <property type="evidence" value="ECO:0007669"/>
    <property type="project" value="UniProtKB-KW"/>
</dbReference>
<keyword evidence="8" id="KW-1185">Reference proteome</keyword>
<accession>A0ABD0TYU4</accession>
<dbReference type="Pfam" id="PF01743">
    <property type="entry name" value="PolyA_pol"/>
    <property type="match status" value="1"/>
</dbReference>
<dbReference type="GO" id="GO:0016740">
    <property type="term" value="F:transferase activity"/>
    <property type="evidence" value="ECO:0007669"/>
    <property type="project" value="UniProtKB-KW"/>
</dbReference>
<evidence type="ECO:0000259" key="5">
    <source>
        <dbReference type="Pfam" id="PF01743"/>
    </source>
</evidence>
<dbReference type="InterPro" id="IPR032828">
    <property type="entry name" value="PolyA_RNA-bd"/>
</dbReference>
<evidence type="ECO:0000256" key="1">
    <source>
        <dbReference type="ARBA" id="ARBA00007265"/>
    </source>
</evidence>
<keyword evidence="2 4" id="KW-0808">Transferase</keyword>
<protein>
    <submittedName>
        <fullName evidence="7">Uncharacterized protein</fullName>
    </submittedName>
</protein>
<gene>
    <name evidence="7" type="ORF">M5K25_027073</name>
</gene>
<keyword evidence="4" id="KW-0694">RNA-binding</keyword>
<proteinExistence type="inferred from homology"/>
<evidence type="ECO:0000256" key="4">
    <source>
        <dbReference type="RuleBase" id="RU003953"/>
    </source>
</evidence>
<evidence type="ECO:0000313" key="7">
    <source>
        <dbReference type="EMBL" id="KAL0904909.1"/>
    </source>
</evidence>
<evidence type="ECO:0000313" key="8">
    <source>
        <dbReference type="Proteomes" id="UP001552299"/>
    </source>
</evidence>
<dbReference type="Pfam" id="PF12627">
    <property type="entry name" value="PolyA_pol_RNAbd"/>
    <property type="match status" value="1"/>
</dbReference>
<dbReference type="SUPFAM" id="SSF81301">
    <property type="entry name" value="Nucleotidyltransferase"/>
    <property type="match status" value="1"/>
</dbReference>
<dbReference type="Gene3D" id="3.30.460.10">
    <property type="entry name" value="Beta Polymerase, domain 2"/>
    <property type="match status" value="1"/>
</dbReference>
<dbReference type="SUPFAM" id="SSF81891">
    <property type="entry name" value="Poly A polymerase C-terminal region-like"/>
    <property type="match status" value="1"/>
</dbReference>
<dbReference type="EMBL" id="JANQDX010000019">
    <property type="protein sequence ID" value="KAL0904909.1"/>
    <property type="molecule type" value="Genomic_DNA"/>
</dbReference>
<dbReference type="InterPro" id="IPR043519">
    <property type="entry name" value="NT_sf"/>
</dbReference>
<dbReference type="InterPro" id="IPR002646">
    <property type="entry name" value="PolA_pol_head_dom"/>
</dbReference>
<sequence length="565" mass="63662">MAISRRIRGLLSCPSFLDRLRTLIYIQQRWNHASRTVMGINQVEGTSLNPPSGLFDSSAWKIVDSRTFGIRKESILPSTLLVLKTLQTNGYVAYLVGGCVRDLILKRTPKDFDVITTASLKQIKMQFPHCIIIGRRFPICQVYISGNVIEVSSFNTIVRNEDKQEEIILPQLSNNYNEGYFACWKNCMKRDFTINCLFFDPFKCKIYDFVGGIKDLRASKVRTVIPPHLAFKEDCAKILRGMRIAARLGLQFSKETETAIQDLSSSVLTLNKERLMLEINFMMAHGAASSSINLLKKFKLLELLLPAHAAYLTSQSNKLSAQRSIMLMDLLMNADKLLRADRPCSCDLWLGLLAFHLALVQNPQDSLVIWTFSSILYHGTWNEAVASVKASSDDLIYFVPEILPPSIAKLDELLLKETSRFASLVKSSVEALTDSNVLRQSLAKYSQLSSSQCLVFVAPNTGRKVSKLFDVIDICLNSHGKEEGNLHVKEKKSSRKMRAENLHSKRVSGICEINYELLKKGDLNETRFVLGKIILDTMKGEPISEADKRMAEGENNKVRLSSLFS</sequence>
<evidence type="ECO:0000256" key="2">
    <source>
        <dbReference type="ARBA" id="ARBA00022679"/>
    </source>
</evidence>
<name>A0ABD0TYU4_DENTH</name>
<feature type="domain" description="Poly A polymerase head" evidence="5">
    <location>
        <begin position="93"/>
        <end position="222"/>
    </location>
</feature>
<comment type="caution">
    <text evidence="7">The sequence shown here is derived from an EMBL/GenBank/DDBJ whole genome shotgun (WGS) entry which is preliminary data.</text>
</comment>
<keyword evidence="3" id="KW-0547">Nucleotide-binding</keyword>
<dbReference type="AlphaFoldDB" id="A0ABD0TYU4"/>
<evidence type="ECO:0000259" key="6">
    <source>
        <dbReference type="Pfam" id="PF12627"/>
    </source>
</evidence>
<evidence type="ECO:0000256" key="3">
    <source>
        <dbReference type="ARBA" id="ARBA00022741"/>
    </source>
</evidence>
<dbReference type="Proteomes" id="UP001552299">
    <property type="component" value="Unassembled WGS sequence"/>
</dbReference>
<dbReference type="PANTHER" id="PTHR43051:SF1">
    <property type="entry name" value="POLYNUCLEOTIDE ADENYLYLTRANSFERASE FAMILY PROTEIN"/>
    <property type="match status" value="1"/>
</dbReference>
<dbReference type="Gene3D" id="1.10.3090.10">
    <property type="entry name" value="cca-adding enzyme, domain 2"/>
    <property type="match status" value="1"/>
</dbReference>
<dbReference type="GO" id="GO:0001680">
    <property type="term" value="P:tRNA 3'-terminal CCA addition"/>
    <property type="evidence" value="ECO:0007669"/>
    <property type="project" value="UniProtKB-ARBA"/>
</dbReference>
<organism evidence="7 8">
    <name type="scientific">Dendrobium thyrsiflorum</name>
    <name type="common">Pinecone-like raceme dendrobium</name>
    <name type="synonym">Orchid</name>
    <dbReference type="NCBI Taxonomy" id="117978"/>
    <lineage>
        <taxon>Eukaryota</taxon>
        <taxon>Viridiplantae</taxon>
        <taxon>Streptophyta</taxon>
        <taxon>Embryophyta</taxon>
        <taxon>Tracheophyta</taxon>
        <taxon>Spermatophyta</taxon>
        <taxon>Magnoliopsida</taxon>
        <taxon>Liliopsida</taxon>
        <taxon>Asparagales</taxon>
        <taxon>Orchidaceae</taxon>
        <taxon>Epidendroideae</taxon>
        <taxon>Malaxideae</taxon>
        <taxon>Dendrobiinae</taxon>
        <taxon>Dendrobium</taxon>
    </lineage>
</organism>
<dbReference type="InterPro" id="IPR052191">
    <property type="entry name" value="tRNA_ntf/polyA_polymerase_I"/>
</dbReference>
<dbReference type="PANTHER" id="PTHR43051">
    <property type="entry name" value="POLYNUCLEOTIDE ADENYLYLTRANSFERASE FAMILY PROTEIN"/>
    <property type="match status" value="1"/>
</dbReference>
<reference evidence="7 8" key="1">
    <citation type="journal article" date="2024" name="Plant Biotechnol. J.">
        <title>Dendrobium thyrsiflorum genome and its molecular insights into genes involved in important horticultural traits.</title>
        <authorList>
            <person name="Chen B."/>
            <person name="Wang J.Y."/>
            <person name="Zheng P.J."/>
            <person name="Li K.L."/>
            <person name="Liang Y.M."/>
            <person name="Chen X.F."/>
            <person name="Zhang C."/>
            <person name="Zhao X."/>
            <person name="He X."/>
            <person name="Zhang G.Q."/>
            <person name="Liu Z.J."/>
            <person name="Xu Q."/>
        </authorList>
    </citation>
    <scope>NUCLEOTIDE SEQUENCE [LARGE SCALE GENOMIC DNA]</scope>
    <source>
        <strain evidence="7">GZMU011</strain>
    </source>
</reference>